<proteinExistence type="inferred from homology"/>
<keyword evidence="9" id="KW-1185">Reference proteome</keyword>
<comment type="subcellular location">
    <subcellularLocation>
        <location evidence="1">Membrane</location>
    </subcellularLocation>
</comment>
<keyword evidence="5 6" id="KW-0472">Membrane</keyword>
<evidence type="ECO:0000313" key="8">
    <source>
        <dbReference type="EnsemblMetazoa" id="CapteP228354"/>
    </source>
</evidence>
<feature type="transmembrane region" description="Helical" evidence="6">
    <location>
        <begin position="236"/>
        <end position="262"/>
    </location>
</feature>
<feature type="transmembrane region" description="Helical" evidence="6">
    <location>
        <begin position="283"/>
        <end position="308"/>
    </location>
</feature>
<organism evidence="7">
    <name type="scientific">Capitella teleta</name>
    <name type="common">Polychaete worm</name>
    <dbReference type="NCBI Taxonomy" id="283909"/>
    <lineage>
        <taxon>Eukaryota</taxon>
        <taxon>Metazoa</taxon>
        <taxon>Spiralia</taxon>
        <taxon>Lophotrochozoa</taxon>
        <taxon>Annelida</taxon>
        <taxon>Polychaeta</taxon>
        <taxon>Sedentaria</taxon>
        <taxon>Scolecida</taxon>
        <taxon>Capitellidae</taxon>
        <taxon>Capitella</taxon>
    </lineage>
</organism>
<dbReference type="HOGENOM" id="CLU_863936_0_0_1"/>
<dbReference type="Pfam" id="PF04505">
    <property type="entry name" value="CD225"/>
    <property type="match status" value="1"/>
</dbReference>
<keyword evidence="4 6" id="KW-1133">Transmembrane helix</keyword>
<dbReference type="AlphaFoldDB" id="R7VKL2"/>
<evidence type="ECO:0000256" key="3">
    <source>
        <dbReference type="ARBA" id="ARBA00022692"/>
    </source>
</evidence>
<dbReference type="PANTHER" id="PTHR14948">
    <property type="entry name" value="NG5"/>
    <property type="match status" value="1"/>
</dbReference>
<accession>R7VKL2</accession>
<comment type="similarity">
    <text evidence="2">Belongs to the CD225/Dispanin family.</text>
</comment>
<keyword evidence="3 6" id="KW-0812">Transmembrane</keyword>
<dbReference type="InterPro" id="IPR007593">
    <property type="entry name" value="CD225/Dispanin_fam"/>
</dbReference>
<evidence type="ECO:0000313" key="9">
    <source>
        <dbReference type="Proteomes" id="UP000014760"/>
    </source>
</evidence>
<dbReference type="GO" id="GO:0016020">
    <property type="term" value="C:membrane"/>
    <property type="evidence" value="ECO:0007669"/>
    <property type="project" value="UniProtKB-SubCell"/>
</dbReference>
<evidence type="ECO:0000256" key="6">
    <source>
        <dbReference type="SAM" id="Phobius"/>
    </source>
</evidence>
<reference evidence="7 9" key="2">
    <citation type="journal article" date="2013" name="Nature">
        <title>Insights into bilaterian evolution from three spiralian genomes.</title>
        <authorList>
            <person name="Simakov O."/>
            <person name="Marletaz F."/>
            <person name="Cho S.J."/>
            <person name="Edsinger-Gonzales E."/>
            <person name="Havlak P."/>
            <person name="Hellsten U."/>
            <person name="Kuo D.H."/>
            <person name="Larsson T."/>
            <person name="Lv J."/>
            <person name="Arendt D."/>
            <person name="Savage R."/>
            <person name="Osoegawa K."/>
            <person name="de Jong P."/>
            <person name="Grimwood J."/>
            <person name="Chapman J.A."/>
            <person name="Shapiro H."/>
            <person name="Aerts A."/>
            <person name="Otillar R.P."/>
            <person name="Terry A.Y."/>
            <person name="Boore J.L."/>
            <person name="Grigoriev I.V."/>
            <person name="Lindberg D.R."/>
            <person name="Seaver E.C."/>
            <person name="Weisblat D.A."/>
            <person name="Putnam N.H."/>
            <person name="Rokhsar D.S."/>
        </authorList>
    </citation>
    <scope>NUCLEOTIDE SEQUENCE</scope>
    <source>
        <strain evidence="7 9">I ESC-2004</strain>
    </source>
</reference>
<evidence type="ECO:0000256" key="2">
    <source>
        <dbReference type="ARBA" id="ARBA00006843"/>
    </source>
</evidence>
<sequence length="322" mass="35790">MDNNEYSLLTPNVELGISNVQLVLSGIPEEPELLHKPAIMLPEVEIRTNNSRGRHSLFQSPSDPDLTSCQNRTCLLNIPSNDQAKTRSLGYIENKLTDLEQVLALRNLQRRSTQPEVFLFPETSLNNHNSNSAPTTQGHLDGYHSNGVQLQPASEDDVFIRIGGINPSKNSSLVRVDYAALFSEKKSVGQMKRTMSLSERAYHEVVRRVSSRQPKSSTGQRVQRLQLDGSPKPPNYFFDIALFSCCCCISPIGLLAIVFSVMSGVEFKKGNLRSAHRFSHATLLLAILGIGVTILVAILLLVTKFYAWDDVYVDKHDLDPGN</sequence>
<dbReference type="EMBL" id="KB292506">
    <property type="protein sequence ID" value="ELU17476.1"/>
    <property type="molecule type" value="Genomic_DNA"/>
</dbReference>
<evidence type="ECO:0000313" key="7">
    <source>
        <dbReference type="EMBL" id="ELU17476.1"/>
    </source>
</evidence>
<dbReference type="PANTHER" id="PTHR14948:SF20">
    <property type="entry name" value="PROLINE-RICH TRANSMEMBRANE PROTEIN 2"/>
    <property type="match status" value="1"/>
</dbReference>
<gene>
    <name evidence="7" type="ORF">CAPTEDRAFT_228354</name>
</gene>
<reference evidence="8" key="3">
    <citation type="submission" date="2015-06" db="UniProtKB">
        <authorList>
            <consortium name="EnsemblMetazoa"/>
        </authorList>
    </citation>
    <scope>IDENTIFICATION</scope>
</reference>
<evidence type="ECO:0000256" key="1">
    <source>
        <dbReference type="ARBA" id="ARBA00004370"/>
    </source>
</evidence>
<dbReference type="Proteomes" id="UP000014760">
    <property type="component" value="Unassembled WGS sequence"/>
</dbReference>
<dbReference type="OrthoDB" id="10038436at2759"/>
<dbReference type="EMBL" id="AMQN01000568">
    <property type="status" value="NOT_ANNOTATED_CDS"/>
    <property type="molecule type" value="Genomic_DNA"/>
</dbReference>
<evidence type="ECO:0000256" key="4">
    <source>
        <dbReference type="ARBA" id="ARBA00022989"/>
    </source>
</evidence>
<name>R7VKL2_CAPTE</name>
<protein>
    <submittedName>
        <fullName evidence="7 8">Uncharacterized protein</fullName>
    </submittedName>
</protein>
<reference evidence="9" key="1">
    <citation type="submission" date="2012-12" db="EMBL/GenBank/DDBJ databases">
        <authorList>
            <person name="Hellsten U."/>
            <person name="Grimwood J."/>
            <person name="Chapman J.A."/>
            <person name="Shapiro H."/>
            <person name="Aerts A."/>
            <person name="Otillar R.P."/>
            <person name="Terry A.Y."/>
            <person name="Boore J.L."/>
            <person name="Simakov O."/>
            <person name="Marletaz F."/>
            <person name="Cho S.-J."/>
            <person name="Edsinger-Gonzales E."/>
            <person name="Havlak P."/>
            <person name="Kuo D.-H."/>
            <person name="Larsson T."/>
            <person name="Lv J."/>
            <person name="Arendt D."/>
            <person name="Savage R."/>
            <person name="Osoegawa K."/>
            <person name="de Jong P."/>
            <person name="Lindberg D.R."/>
            <person name="Seaver E.C."/>
            <person name="Weisblat D.A."/>
            <person name="Putnam N.H."/>
            <person name="Grigoriev I.V."/>
            <person name="Rokhsar D.S."/>
        </authorList>
    </citation>
    <scope>NUCLEOTIDE SEQUENCE</scope>
    <source>
        <strain evidence="9">I ESC-2004</strain>
    </source>
</reference>
<dbReference type="InterPro" id="IPR051423">
    <property type="entry name" value="CD225/Dispanin"/>
</dbReference>
<evidence type="ECO:0000256" key="5">
    <source>
        <dbReference type="ARBA" id="ARBA00023136"/>
    </source>
</evidence>
<dbReference type="EnsemblMetazoa" id="CapteT228354">
    <property type="protein sequence ID" value="CapteP228354"/>
    <property type="gene ID" value="CapteG228354"/>
</dbReference>